<evidence type="ECO:0000256" key="1">
    <source>
        <dbReference type="ARBA" id="ARBA00005960"/>
    </source>
</evidence>
<dbReference type="EMBL" id="JARAOO010000007">
    <property type="protein sequence ID" value="KAJ7962469.1"/>
    <property type="molecule type" value="Genomic_DNA"/>
</dbReference>
<dbReference type="InterPro" id="IPR004864">
    <property type="entry name" value="LEA_2"/>
</dbReference>
<accession>A0AAD7LQG9</accession>
<dbReference type="PANTHER" id="PTHR31459:SF19">
    <property type="entry name" value="DESICCATION-RELATED PROTEIN LEA14-RELATED"/>
    <property type="match status" value="1"/>
</dbReference>
<dbReference type="SUPFAM" id="SSF117070">
    <property type="entry name" value="LEA14-like"/>
    <property type="match status" value="1"/>
</dbReference>
<gene>
    <name evidence="3" type="ORF">O6P43_017687</name>
</gene>
<dbReference type="SMART" id="SM00769">
    <property type="entry name" value="WHy"/>
    <property type="match status" value="1"/>
</dbReference>
<dbReference type="Pfam" id="PF03168">
    <property type="entry name" value="LEA_2"/>
    <property type="match status" value="1"/>
</dbReference>
<organism evidence="3 4">
    <name type="scientific">Quillaja saponaria</name>
    <name type="common">Soap bark tree</name>
    <dbReference type="NCBI Taxonomy" id="32244"/>
    <lineage>
        <taxon>Eukaryota</taxon>
        <taxon>Viridiplantae</taxon>
        <taxon>Streptophyta</taxon>
        <taxon>Embryophyta</taxon>
        <taxon>Tracheophyta</taxon>
        <taxon>Spermatophyta</taxon>
        <taxon>Magnoliopsida</taxon>
        <taxon>eudicotyledons</taxon>
        <taxon>Gunneridae</taxon>
        <taxon>Pentapetalae</taxon>
        <taxon>rosids</taxon>
        <taxon>fabids</taxon>
        <taxon>Fabales</taxon>
        <taxon>Quillajaceae</taxon>
        <taxon>Quillaja</taxon>
    </lineage>
</organism>
<proteinExistence type="inferred from homology"/>
<feature type="domain" description="Water stress and hypersensitive response" evidence="2">
    <location>
        <begin position="23"/>
        <end position="140"/>
    </location>
</feature>
<sequence length="150" mass="16359">MSELLNKAKGLVDKVTDATIPDATLTDIDFKRISLDSVQFLAKVSVYNPHFVPLPISEISYQLKSGDEVIASGTIPDPGNLKARDTTMVDVPVKVPYTIILSLTKDIVADWDIDYELEVGLIIDVPAIGNFTIPLSIKGEAKLPTLCDLF</sequence>
<keyword evidence="4" id="KW-1185">Reference proteome</keyword>
<dbReference type="AlphaFoldDB" id="A0AAD7LQG9"/>
<protein>
    <submittedName>
        <fullName evidence="3">Late embryogenesis abundant protein Lea14-A</fullName>
    </submittedName>
</protein>
<evidence type="ECO:0000313" key="3">
    <source>
        <dbReference type="EMBL" id="KAJ7962469.1"/>
    </source>
</evidence>
<dbReference type="PANTHER" id="PTHR31459">
    <property type="match status" value="1"/>
</dbReference>
<dbReference type="InterPro" id="IPR045043">
    <property type="entry name" value="Lea14-like"/>
</dbReference>
<dbReference type="GO" id="GO:0005829">
    <property type="term" value="C:cytosol"/>
    <property type="evidence" value="ECO:0007669"/>
    <property type="project" value="TreeGrafter"/>
</dbReference>
<dbReference type="Proteomes" id="UP001163823">
    <property type="component" value="Chromosome 7"/>
</dbReference>
<name>A0AAD7LQG9_QUISA</name>
<dbReference type="GO" id="GO:0009269">
    <property type="term" value="P:response to desiccation"/>
    <property type="evidence" value="ECO:0007669"/>
    <property type="project" value="InterPro"/>
</dbReference>
<reference evidence="3" key="1">
    <citation type="journal article" date="2023" name="Science">
        <title>Elucidation of the pathway for biosynthesis of saponin adjuvants from the soapbark tree.</title>
        <authorList>
            <person name="Reed J."/>
            <person name="Orme A."/>
            <person name="El-Demerdash A."/>
            <person name="Owen C."/>
            <person name="Martin L.B.B."/>
            <person name="Misra R.C."/>
            <person name="Kikuchi S."/>
            <person name="Rejzek M."/>
            <person name="Martin A.C."/>
            <person name="Harkess A."/>
            <person name="Leebens-Mack J."/>
            <person name="Louveau T."/>
            <person name="Stephenson M.J."/>
            <person name="Osbourn A."/>
        </authorList>
    </citation>
    <scope>NUCLEOTIDE SEQUENCE</scope>
    <source>
        <strain evidence="3">S10</strain>
    </source>
</reference>
<comment type="caution">
    <text evidence="3">The sequence shown here is derived from an EMBL/GenBank/DDBJ whole genome shotgun (WGS) entry which is preliminary data.</text>
</comment>
<comment type="similarity">
    <text evidence="1">Belongs to the LEA type 2 family.</text>
</comment>
<dbReference type="KEGG" id="qsa:O6P43_017687"/>
<evidence type="ECO:0000313" key="4">
    <source>
        <dbReference type="Proteomes" id="UP001163823"/>
    </source>
</evidence>
<dbReference type="InterPro" id="IPR013990">
    <property type="entry name" value="WHy-dom"/>
</dbReference>
<dbReference type="Gene3D" id="2.60.40.1820">
    <property type="match status" value="1"/>
</dbReference>
<evidence type="ECO:0000259" key="2">
    <source>
        <dbReference type="SMART" id="SM00769"/>
    </source>
</evidence>